<keyword evidence="3" id="KW-0732">Signal</keyword>
<feature type="compositionally biased region" description="Basic and acidic residues" evidence="1">
    <location>
        <begin position="71"/>
        <end position="105"/>
    </location>
</feature>
<dbReference type="RefSeq" id="WP_067185554.1">
    <property type="nucleotide sequence ID" value="NZ_CP012199.1"/>
</dbReference>
<evidence type="ECO:0000256" key="2">
    <source>
        <dbReference type="SAM" id="Phobius"/>
    </source>
</evidence>
<feature type="region of interest" description="Disordered" evidence="1">
    <location>
        <begin position="69"/>
        <end position="113"/>
    </location>
</feature>
<reference evidence="4 5" key="1">
    <citation type="journal article" date="2016" name="BMC Genomics">
        <title>Genomic analysis of the nitrate-respiring Sphingopyxis granuli (formerly Sphingomonas macrogoltabida) strain TFA.</title>
        <authorList>
            <person name="Garcia-Romero I."/>
            <person name="Perez-Pulido A.J."/>
            <person name="Gonzalez-Flores Y.E."/>
            <person name="Reyes-Ramirez F."/>
            <person name="Santero E."/>
            <person name="Floriano B."/>
        </authorList>
    </citation>
    <scope>NUCLEOTIDE SEQUENCE [LARGE SCALE GENOMIC DNA]</scope>
    <source>
        <strain evidence="4 5">TFA</strain>
    </source>
</reference>
<feature type="transmembrane region" description="Helical" evidence="2">
    <location>
        <begin position="51"/>
        <end position="69"/>
    </location>
</feature>
<sequence>MRKLTSLATATAIVLTSVGLSATPAEARSRHGGWGGGGWGYRHHDRIDAGDVIGGLFVIGAIAAIASAASRDSRDRRPRDDRYEPPYRDDPRDMPRYESRRDDAPRAYGSGEAEARAADACSWAVEGEMGDDARVDSITDTRPANGGDGWYVTGTASRLGGEVRSFGCSYRNGRVIDVSFG</sequence>
<dbReference type="Proteomes" id="UP000058599">
    <property type="component" value="Chromosome"/>
</dbReference>
<proteinExistence type="predicted"/>
<keyword evidence="2" id="KW-1133">Transmembrane helix</keyword>
<evidence type="ECO:0000313" key="4">
    <source>
        <dbReference type="EMBL" id="AMG75664.1"/>
    </source>
</evidence>
<evidence type="ECO:0000313" key="5">
    <source>
        <dbReference type="Proteomes" id="UP000058599"/>
    </source>
</evidence>
<dbReference type="AlphaFoldDB" id="A0AA86GPB7"/>
<keyword evidence="2" id="KW-0472">Membrane</keyword>
<protein>
    <submittedName>
        <fullName evidence="4">Secreted protein</fullName>
    </submittedName>
</protein>
<feature type="signal peptide" evidence="3">
    <location>
        <begin position="1"/>
        <end position="27"/>
    </location>
</feature>
<feature type="chain" id="PRO_5041713910" evidence="3">
    <location>
        <begin position="28"/>
        <end position="181"/>
    </location>
</feature>
<evidence type="ECO:0000256" key="3">
    <source>
        <dbReference type="SAM" id="SignalP"/>
    </source>
</evidence>
<name>A0AA86GPB7_9SPHN</name>
<accession>A0AA86GPB7</accession>
<dbReference type="KEGG" id="sgi:SGRAN_3321"/>
<keyword evidence="5" id="KW-1185">Reference proteome</keyword>
<gene>
    <name evidence="4" type="ORF">SGRAN_3321</name>
</gene>
<organism evidence="4 5">
    <name type="scientific">Sphingopyxis granuli</name>
    <dbReference type="NCBI Taxonomy" id="267128"/>
    <lineage>
        <taxon>Bacteria</taxon>
        <taxon>Pseudomonadati</taxon>
        <taxon>Pseudomonadota</taxon>
        <taxon>Alphaproteobacteria</taxon>
        <taxon>Sphingomonadales</taxon>
        <taxon>Sphingomonadaceae</taxon>
        <taxon>Sphingopyxis</taxon>
    </lineage>
</organism>
<keyword evidence="2" id="KW-0812">Transmembrane</keyword>
<dbReference type="EMBL" id="CP012199">
    <property type="protein sequence ID" value="AMG75664.1"/>
    <property type="molecule type" value="Genomic_DNA"/>
</dbReference>
<evidence type="ECO:0000256" key="1">
    <source>
        <dbReference type="SAM" id="MobiDB-lite"/>
    </source>
</evidence>